<dbReference type="Pfam" id="PF12790">
    <property type="entry name" value="T6SS-SciN"/>
    <property type="match status" value="1"/>
</dbReference>
<dbReference type="AlphaFoldDB" id="A0A5Y0S535"/>
<name>A0A5Y0S535_SALNE</name>
<keyword evidence="2" id="KW-0449">Lipoprotein</keyword>
<dbReference type="Proteomes" id="UP000839827">
    <property type="component" value="Unassembled WGS sequence"/>
</dbReference>
<reference evidence="2" key="1">
    <citation type="submission" date="2019-03" db="EMBL/GenBank/DDBJ databases">
        <authorList>
            <person name="Ashton P.M."/>
            <person name="Dallman T."/>
            <person name="Nair S."/>
            <person name="De Pinna E."/>
            <person name="Peters T."/>
            <person name="Grant K."/>
        </authorList>
    </citation>
    <scope>NUCLEOTIDE SEQUENCE [LARGE SCALE GENOMIC DNA]</scope>
    <source>
        <strain evidence="2">271153</strain>
        <strain evidence="1">500372</strain>
    </source>
</reference>
<organism evidence="2">
    <name type="scientific">Salmonella newport</name>
    <dbReference type="NCBI Taxonomy" id="108619"/>
    <lineage>
        <taxon>Bacteria</taxon>
        <taxon>Pseudomonadati</taxon>
        <taxon>Pseudomonadota</taxon>
        <taxon>Gammaproteobacteria</taxon>
        <taxon>Enterobacterales</taxon>
        <taxon>Enterobacteriaceae</taxon>
        <taxon>Salmonella</taxon>
    </lineage>
</organism>
<protein>
    <submittedName>
        <fullName evidence="2">Type VI secretion lipoprotein TssJ</fullName>
    </submittedName>
</protein>
<dbReference type="EMBL" id="AAHYLK010000027">
    <property type="protein sequence ID" value="ECB7108584.1"/>
    <property type="molecule type" value="Genomic_DNA"/>
</dbReference>
<comment type="caution">
    <text evidence="2">The sequence shown here is derived from an EMBL/GenBank/DDBJ whole genome shotgun (WGS) entry which is preliminary data.</text>
</comment>
<dbReference type="EMBL" id="AAHWTY010000117">
    <property type="protein sequence ID" value="ECB1915558.1"/>
    <property type="molecule type" value="Genomic_DNA"/>
</dbReference>
<dbReference type="InterPro" id="IPR017734">
    <property type="entry name" value="T6SS_SciN"/>
</dbReference>
<accession>A0A5Y0S535</accession>
<dbReference type="Gene3D" id="2.60.40.4150">
    <property type="entry name" value="Type VI secretion system, lipoprotein SciN"/>
    <property type="match status" value="1"/>
</dbReference>
<sequence>MYWYINFIILFMFASLIGCASNTELDSSPQKAVDHVDAPFAQSAIIIDISTDTDLNSLNGIANSCTILVIQAQKIATLNKLLSNPFELKSIFGSGGAQNEILKVDRYSAMPGQRTTLHIDRSQNTHYIAFVAGYYPFPKKQHMAIFAIPVTTKETGSWHSKWSAQLSSLKLRLRLGSDSISQLEGAKQVPVTYTDNNMTAEKGDYDVS</sequence>
<evidence type="ECO:0000313" key="1">
    <source>
        <dbReference type="EMBL" id="ECB1915558.1"/>
    </source>
</evidence>
<proteinExistence type="predicted"/>
<evidence type="ECO:0000313" key="2">
    <source>
        <dbReference type="EMBL" id="ECB7108584.1"/>
    </source>
</evidence>
<dbReference type="InterPro" id="IPR038706">
    <property type="entry name" value="Type_VI_SciN-like_sf"/>
</dbReference>
<gene>
    <name evidence="2" type="ORF">E1A34_21400</name>
    <name evidence="1" type="ORF">EVG73_24820</name>
</gene>